<proteinExistence type="predicted"/>
<dbReference type="OrthoDB" id="5144613at2"/>
<evidence type="ECO:0000313" key="2">
    <source>
        <dbReference type="EMBL" id="TDE12280.1"/>
    </source>
</evidence>
<reference evidence="2 3" key="1">
    <citation type="submission" date="2019-03" db="EMBL/GenBank/DDBJ databases">
        <title>Draft genome sequences of novel Actinobacteria.</title>
        <authorList>
            <person name="Sahin N."/>
            <person name="Ay H."/>
            <person name="Saygin H."/>
        </authorList>
    </citation>
    <scope>NUCLEOTIDE SEQUENCE [LARGE SCALE GENOMIC DNA]</scope>
    <source>
        <strain evidence="2 3">5K138</strain>
    </source>
</reference>
<feature type="region of interest" description="Disordered" evidence="1">
    <location>
        <begin position="75"/>
        <end position="122"/>
    </location>
</feature>
<accession>A0A4R5DJV8</accession>
<keyword evidence="3" id="KW-1185">Reference proteome</keyword>
<organism evidence="2 3">
    <name type="scientific">Jiangella asiatica</name>
    <dbReference type="NCBI Taxonomy" id="2530372"/>
    <lineage>
        <taxon>Bacteria</taxon>
        <taxon>Bacillati</taxon>
        <taxon>Actinomycetota</taxon>
        <taxon>Actinomycetes</taxon>
        <taxon>Jiangellales</taxon>
        <taxon>Jiangellaceae</taxon>
        <taxon>Jiangella</taxon>
    </lineage>
</organism>
<name>A0A4R5DJV8_9ACTN</name>
<sequence length="153" mass="16484">MTKRRDLFMLVPAPGRADEALIRLSNWLGELDGHPGYLGGAVLRESAGELLPDTMVLMLEFESTAAARALWPKLRGLQTPVTPDGDDRNPPDQGRVLFELPDPPALGASNDDPEPAAPTLDYNRGGGMLARLLHVHAEAVHEFAATGVPAHQH</sequence>
<dbReference type="RefSeq" id="WP_131893276.1">
    <property type="nucleotide sequence ID" value="NZ_SMKZ01000008.1"/>
</dbReference>
<protein>
    <submittedName>
        <fullName evidence="2">Uncharacterized protein</fullName>
    </submittedName>
</protein>
<dbReference type="EMBL" id="SMKZ01000008">
    <property type="protein sequence ID" value="TDE12280.1"/>
    <property type="molecule type" value="Genomic_DNA"/>
</dbReference>
<evidence type="ECO:0000256" key="1">
    <source>
        <dbReference type="SAM" id="MobiDB-lite"/>
    </source>
</evidence>
<dbReference type="Proteomes" id="UP000294739">
    <property type="component" value="Unassembled WGS sequence"/>
</dbReference>
<dbReference type="AlphaFoldDB" id="A0A4R5DJV8"/>
<evidence type="ECO:0000313" key="3">
    <source>
        <dbReference type="Proteomes" id="UP000294739"/>
    </source>
</evidence>
<gene>
    <name evidence="2" type="ORF">E1269_07720</name>
</gene>
<dbReference type="InParanoid" id="A0A4R5DJV8"/>
<comment type="caution">
    <text evidence="2">The sequence shown here is derived from an EMBL/GenBank/DDBJ whole genome shotgun (WGS) entry which is preliminary data.</text>
</comment>